<feature type="region of interest" description="Disordered" evidence="2">
    <location>
        <begin position="38"/>
        <end position="70"/>
    </location>
</feature>
<evidence type="ECO:0000259" key="3">
    <source>
        <dbReference type="PROSITE" id="PS50222"/>
    </source>
</evidence>
<keyword evidence="5" id="KW-1185">Reference proteome</keyword>
<dbReference type="Proteomes" id="UP001141327">
    <property type="component" value="Unassembled WGS sequence"/>
</dbReference>
<reference evidence="4" key="1">
    <citation type="journal article" date="2022" name="bioRxiv">
        <title>Genomics of Preaxostyla Flagellates Illuminates Evolutionary Transitions and the Path Towards Mitochondrial Loss.</title>
        <authorList>
            <person name="Novak L.V.F."/>
            <person name="Treitli S.C."/>
            <person name="Pyrih J."/>
            <person name="Halakuc P."/>
            <person name="Pipaliya S.V."/>
            <person name="Vacek V."/>
            <person name="Brzon O."/>
            <person name="Soukal P."/>
            <person name="Eme L."/>
            <person name="Dacks J.B."/>
            <person name="Karnkowska A."/>
            <person name="Elias M."/>
            <person name="Hampl V."/>
        </authorList>
    </citation>
    <scope>NUCLEOTIDE SEQUENCE</scope>
    <source>
        <strain evidence="4">RCP-MX</strain>
    </source>
</reference>
<dbReference type="Gene3D" id="1.10.238.10">
    <property type="entry name" value="EF-hand"/>
    <property type="match status" value="1"/>
</dbReference>
<dbReference type="InterPro" id="IPR018247">
    <property type="entry name" value="EF_Hand_1_Ca_BS"/>
</dbReference>
<dbReference type="PROSITE" id="PS00018">
    <property type="entry name" value="EF_HAND_1"/>
    <property type="match status" value="1"/>
</dbReference>
<evidence type="ECO:0000256" key="1">
    <source>
        <dbReference type="ARBA" id="ARBA00022837"/>
    </source>
</evidence>
<keyword evidence="1" id="KW-0106">Calcium</keyword>
<sequence length="170" mass="18235">MIGRMPTPNPYEIFQAGFELLTGADKRGGFRASLAGTAPTLGGLMSSSSSRSNPRHQPWTRTAQPSVGSEGFAPALAQLAEVVPSEQVAEMIGVGDMDKDGRLSQHEFMRALEKSLTPAELARTTPPSTQPGVMSQRLSAAFRLTALPEARTHDLKGPPVACWHEINPTR</sequence>
<dbReference type="PROSITE" id="PS50222">
    <property type="entry name" value="EF_HAND_2"/>
    <property type="match status" value="1"/>
</dbReference>
<dbReference type="InterPro" id="IPR002048">
    <property type="entry name" value="EF_hand_dom"/>
</dbReference>
<dbReference type="SUPFAM" id="SSF47473">
    <property type="entry name" value="EF-hand"/>
    <property type="match status" value="1"/>
</dbReference>
<feature type="domain" description="EF-hand" evidence="3">
    <location>
        <begin position="83"/>
        <end position="118"/>
    </location>
</feature>
<organism evidence="4 5">
    <name type="scientific">Paratrimastix pyriformis</name>
    <dbReference type="NCBI Taxonomy" id="342808"/>
    <lineage>
        <taxon>Eukaryota</taxon>
        <taxon>Metamonada</taxon>
        <taxon>Preaxostyla</taxon>
        <taxon>Paratrimastigidae</taxon>
        <taxon>Paratrimastix</taxon>
    </lineage>
</organism>
<accession>A0ABQ8UVS7</accession>
<comment type="caution">
    <text evidence="4">The sequence shown here is derived from an EMBL/GenBank/DDBJ whole genome shotgun (WGS) entry which is preliminary data.</text>
</comment>
<protein>
    <recommendedName>
        <fullName evidence="3">EF-hand domain-containing protein</fullName>
    </recommendedName>
</protein>
<proteinExistence type="predicted"/>
<dbReference type="EMBL" id="JAPMOS010000010">
    <property type="protein sequence ID" value="KAJ4460860.1"/>
    <property type="molecule type" value="Genomic_DNA"/>
</dbReference>
<evidence type="ECO:0000256" key="2">
    <source>
        <dbReference type="SAM" id="MobiDB-lite"/>
    </source>
</evidence>
<dbReference type="InterPro" id="IPR011992">
    <property type="entry name" value="EF-hand-dom_pair"/>
</dbReference>
<name>A0ABQ8UVS7_9EUKA</name>
<evidence type="ECO:0000313" key="4">
    <source>
        <dbReference type="EMBL" id="KAJ4460860.1"/>
    </source>
</evidence>
<gene>
    <name evidence="4" type="ORF">PAPYR_2688</name>
</gene>
<evidence type="ECO:0000313" key="5">
    <source>
        <dbReference type="Proteomes" id="UP001141327"/>
    </source>
</evidence>